<feature type="domain" description="Sodium/calcium exchanger membrane region" evidence="11">
    <location>
        <begin position="47"/>
        <end position="190"/>
    </location>
</feature>
<keyword evidence="7 10" id="KW-1133">Transmembrane helix</keyword>
<dbReference type="PANTHER" id="PTHR31503:SF22">
    <property type="entry name" value="VACUOLAR CALCIUM ION TRANSPORTER"/>
    <property type="match status" value="1"/>
</dbReference>
<keyword evidence="4 10" id="KW-0109">Calcium transport</keyword>
<keyword evidence="3 10" id="KW-0813">Transport</keyword>
<keyword evidence="8 10" id="KW-0406">Ion transport</keyword>
<keyword evidence="6 10" id="KW-0106">Calcium</keyword>
<dbReference type="Gene3D" id="1.20.1420.30">
    <property type="entry name" value="NCX, central ion-binding region"/>
    <property type="match status" value="1"/>
</dbReference>
<evidence type="ECO:0000313" key="13">
    <source>
        <dbReference type="Proteomes" id="UP000285084"/>
    </source>
</evidence>
<dbReference type="VEuPathDB" id="FungiDB:FOXG_03015"/>
<dbReference type="VEuPathDB" id="FungiDB:FOZG_18282"/>
<dbReference type="VEuPathDB" id="FungiDB:FOIG_01991"/>
<gene>
    <name evidence="12" type="ORF">BFJ69_g17044</name>
</gene>
<dbReference type="AlphaFoldDB" id="A0A420M9G3"/>
<keyword evidence="10" id="KW-0926">Vacuole</keyword>
<sequence length="202" mass="21106">MLLILYALYLCFQLRTHKNLFSEGSGGTSSLDEGGDDPESVMSPWSAAAVLVAVTVVISFCADYLVGSIDSIAKDAHTSKSFIGLILIPIVGNAAEHATACVMAVRNKMDLATGVAIGSSIQIALLVTPLLVVLGWAINVPMGLNFNILETVIFAVSVLVVTGTVQDGKSNYLEGAMLVGLYIIIALTFWAISTGVLGKVTG</sequence>
<feature type="transmembrane region" description="Helical" evidence="10">
    <location>
        <begin position="115"/>
        <end position="138"/>
    </location>
</feature>
<evidence type="ECO:0000259" key="11">
    <source>
        <dbReference type="Pfam" id="PF01699"/>
    </source>
</evidence>
<feature type="transmembrane region" description="Helical" evidence="10">
    <location>
        <begin position="172"/>
        <end position="192"/>
    </location>
</feature>
<reference evidence="12 13" key="1">
    <citation type="journal article" date="2018" name="Sci. Rep.">
        <title>Characterisation of pathogen-specific regions and novel effector candidates in Fusarium oxysporum f. sp. cepae.</title>
        <authorList>
            <person name="Armitage A.D."/>
            <person name="Taylor A."/>
            <person name="Sobczyk M.K."/>
            <person name="Baxter L."/>
            <person name="Greenfield B.P."/>
            <person name="Bates H.J."/>
            <person name="Wilson F."/>
            <person name="Jackson A.C."/>
            <person name="Ott S."/>
            <person name="Harrison R.J."/>
            <person name="Clarkson J.P."/>
        </authorList>
    </citation>
    <scope>NUCLEOTIDE SEQUENCE [LARGE SCALE GENOMIC DNA]</scope>
    <source>
        <strain evidence="12 13">Fo_A13</strain>
    </source>
</reference>
<name>A0A420M9G3_FUSOX</name>
<evidence type="ECO:0000256" key="8">
    <source>
        <dbReference type="ARBA" id="ARBA00023065"/>
    </source>
</evidence>
<comment type="caution">
    <text evidence="12">The sequence shown here is derived from an EMBL/GenBank/DDBJ whole genome shotgun (WGS) entry which is preliminary data.</text>
</comment>
<dbReference type="InterPro" id="IPR004798">
    <property type="entry name" value="CAX-like"/>
</dbReference>
<keyword evidence="5 10" id="KW-0812">Transmembrane</keyword>
<comment type="caution">
    <text evidence="10">Lacks conserved residue(s) required for the propagation of feature annotation.</text>
</comment>
<dbReference type="VEuPathDB" id="FungiDB:FOC1_g10015001"/>
<accession>A0A420M9G3</accession>
<dbReference type="GO" id="GO:0006874">
    <property type="term" value="P:intracellular calcium ion homeostasis"/>
    <property type="evidence" value="ECO:0007669"/>
    <property type="project" value="TreeGrafter"/>
</dbReference>
<dbReference type="Proteomes" id="UP000285084">
    <property type="component" value="Unassembled WGS sequence"/>
</dbReference>
<evidence type="ECO:0000256" key="10">
    <source>
        <dbReference type="RuleBase" id="RU365028"/>
    </source>
</evidence>
<dbReference type="EMBL" id="MRCX01000630">
    <property type="protein sequence ID" value="RKK62111.1"/>
    <property type="molecule type" value="Genomic_DNA"/>
</dbReference>
<evidence type="ECO:0000256" key="7">
    <source>
        <dbReference type="ARBA" id="ARBA00022989"/>
    </source>
</evidence>
<proteinExistence type="inferred from homology"/>
<dbReference type="GO" id="GO:0012505">
    <property type="term" value="C:endomembrane system"/>
    <property type="evidence" value="ECO:0007669"/>
    <property type="project" value="UniProtKB-SubCell"/>
</dbReference>
<dbReference type="Pfam" id="PF01699">
    <property type="entry name" value="Na_Ca_ex"/>
    <property type="match status" value="1"/>
</dbReference>
<dbReference type="InterPro" id="IPR004837">
    <property type="entry name" value="NaCa_Exmemb"/>
</dbReference>
<evidence type="ECO:0000256" key="6">
    <source>
        <dbReference type="ARBA" id="ARBA00022837"/>
    </source>
</evidence>
<evidence type="ECO:0000256" key="9">
    <source>
        <dbReference type="ARBA" id="ARBA00023136"/>
    </source>
</evidence>
<protein>
    <recommendedName>
        <fullName evidence="10">Vacuolar calcium ion transporter</fullName>
    </recommendedName>
</protein>
<dbReference type="NCBIfam" id="TIGR00378">
    <property type="entry name" value="cax"/>
    <property type="match status" value="1"/>
</dbReference>
<evidence type="ECO:0000256" key="4">
    <source>
        <dbReference type="ARBA" id="ARBA00022568"/>
    </source>
</evidence>
<dbReference type="GO" id="GO:0000329">
    <property type="term" value="C:fungal-type vacuole membrane"/>
    <property type="evidence" value="ECO:0007669"/>
    <property type="project" value="TreeGrafter"/>
</dbReference>
<dbReference type="GO" id="GO:0015369">
    <property type="term" value="F:calcium:proton antiporter activity"/>
    <property type="evidence" value="ECO:0007669"/>
    <property type="project" value="UniProtKB-UniRule"/>
</dbReference>
<evidence type="ECO:0000256" key="1">
    <source>
        <dbReference type="ARBA" id="ARBA00004127"/>
    </source>
</evidence>
<comment type="similarity">
    <text evidence="2 10">Belongs to the Ca(2+):cation antiporter (CaCA) (TC 2.A.19) family.</text>
</comment>
<evidence type="ECO:0000313" key="12">
    <source>
        <dbReference type="EMBL" id="RKK62111.1"/>
    </source>
</evidence>
<dbReference type="VEuPathDB" id="FungiDB:HZS61_011101"/>
<organism evidence="12 13">
    <name type="scientific">Fusarium oxysporum</name>
    <name type="common">Fusarium vascular wilt</name>
    <dbReference type="NCBI Taxonomy" id="5507"/>
    <lineage>
        <taxon>Eukaryota</taxon>
        <taxon>Fungi</taxon>
        <taxon>Dikarya</taxon>
        <taxon>Ascomycota</taxon>
        <taxon>Pezizomycotina</taxon>
        <taxon>Sordariomycetes</taxon>
        <taxon>Hypocreomycetidae</taxon>
        <taxon>Hypocreales</taxon>
        <taxon>Nectriaceae</taxon>
        <taxon>Fusarium</taxon>
        <taxon>Fusarium oxysporum species complex</taxon>
    </lineage>
</organism>
<comment type="function">
    <text evidence="10">Has a role in promoting intracellular calcium ion sequestration via the exchange of calcium ions for hydrogen ions across the vacuolar membrane. Involved also in manganese ion homeostasis via its uptake into the vacuole.</text>
</comment>
<evidence type="ECO:0000256" key="5">
    <source>
        <dbReference type="ARBA" id="ARBA00022692"/>
    </source>
</evidence>
<feature type="transmembrane region" description="Helical" evidence="10">
    <location>
        <begin position="45"/>
        <end position="66"/>
    </location>
</feature>
<dbReference type="PANTHER" id="PTHR31503">
    <property type="entry name" value="VACUOLAR CALCIUM ION TRANSPORTER"/>
    <property type="match status" value="1"/>
</dbReference>
<dbReference type="VEuPathDB" id="FungiDB:FOMG_11113"/>
<evidence type="ECO:0000256" key="2">
    <source>
        <dbReference type="ARBA" id="ARBA00008170"/>
    </source>
</evidence>
<comment type="subcellular location">
    <subcellularLocation>
        <location evidence="1">Endomembrane system</location>
        <topology evidence="1">Multi-pass membrane protein</topology>
    </subcellularLocation>
    <subcellularLocation>
        <location evidence="10">Vacuole membrane</location>
    </subcellularLocation>
</comment>
<feature type="transmembrane region" description="Helical" evidence="10">
    <location>
        <begin position="144"/>
        <end position="165"/>
    </location>
</feature>
<dbReference type="InterPro" id="IPR044880">
    <property type="entry name" value="NCX_ion-bd_dom_sf"/>
</dbReference>
<dbReference type="VEuPathDB" id="FungiDB:FOC4_g10001890"/>
<keyword evidence="10" id="KW-0050">Antiport</keyword>
<keyword evidence="9 10" id="KW-0472">Membrane</keyword>
<dbReference type="InterPro" id="IPR004713">
    <property type="entry name" value="CaH_exchang"/>
</dbReference>
<evidence type="ECO:0000256" key="3">
    <source>
        <dbReference type="ARBA" id="ARBA00022448"/>
    </source>
</evidence>